<evidence type="ECO:0000256" key="5">
    <source>
        <dbReference type="ARBA" id="ARBA00023242"/>
    </source>
</evidence>
<dbReference type="InterPro" id="IPR040023">
    <property type="entry name" value="WBP4"/>
</dbReference>
<dbReference type="OrthoDB" id="6344460at2759"/>
<dbReference type="PROSITE" id="PS50171">
    <property type="entry name" value="ZF_MATRIN"/>
    <property type="match status" value="1"/>
</dbReference>
<dbReference type="AlphaFoldDB" id="A0A5J4XBH2"/>
<feature type="coiled-coil region" evidence="6">
    <location>
        <begin position="352"/>
        <end position="379"/>
    </location>
</feature>
<evidence type="ECO:0000313" key="11">
    <source>
        <dbReference type="Proteomes" id="UP000324800"/>
    </source>
</evidence>
<dbReference type="InterPro" id="IPR000690">
    <property type="entry name" value="Matrin/U1-C_Znf_C2H2"/>
</dbReference>
<dbReference type="InterPro" id="IPR001202">
    <property type="entry name" value="WW_dom"/>
</dbReference>
<feature type="compositionally biased region" description="Basic and acidic residues" evidence="7">
    <location>
        <begin position="163"/>
        <end position="195"/>
    </location>
</feature>
<feature type="domain" description="WW" evidence="8">
    <location>
        <begin position="130"/>
        <end position="164"/>
    </location>
</feature>
<dbReference type="GO" id="GO:0000398">
    <property type="term" value="P:mRNA splicing, via spliceosome"/>
    <property type="evidence" value="ECO:0007669"/>
    <property type="project" value="InterPro"/>
</dbReference>
<evidence type="ECO:0008006" key="12">
    <source>
        <dbReference type="Google" id="ProtNLM"/>
    </source>
</evidence>
<dbReference type="InterPro" id="IPR036020">
    <property type="entry name" value="WW_dom_sf"/>
</dbReference>
<dbReference type="Pfam" id="PF00397">
    <property type="entry name" value="WW"/>
    <property type="match status" value="1"/>
</dbReference>
<sequence length="431" mass="50394">MPPKREIRRETMHYCSLCGKYISNNKFNIANHEKTEGHQENLKRALEAKNREQAIKQRNMDEIERMKKMSQEASARDALMIYQESSSYIGVTPNISAPSDVPSTTAPTMQHKGDLLKQEQIMSEKVLERFALPEQWVAFTDDKTGKVYYYNSETKTTQWERPIISKDQHSKNEQEKAQKALELEKEQRSVKENQKIKRIQQMMQDDGEDENETQLVLQKVKRKREDAEENDESQNKDKQNKSGKKQKNKQAEKEYDPKNPFGSWVTSSTPSYLQQRSEQLLKLDEEKEKKKQEQKEATIKLNENEENMEAGDNVIEPEYQEREFFPKQYSRRDKADQSALLQLPVAIVDASAGKWDEEAAELERRRQREKEKLRDEFEMSSDMTFGIKRIRNEGGQSVTVSKSNESKPKPKAFISFKLNVPVTLKNKDKKI</sequence>
<keyword evidence="5" id="KW-0539">Nucleus</keyword>
<evidence type="ECO:0000259" key="9">
    <source>
        <dbReference type="PROSITE" id="PS50171"/>
    </source>
</evidence>
<reference evidence="10 11" key="1">
    <citation type="submission" date="2019-03" db="EMBL/GenBank/DDBJ databases">
        <title>Single cell metagenomics reveals metabolic interactions within the superorganism composed of flagellate Streblomastix strix and complex community of Bacteroidetes bacteria on its surface.</title>
        <authorList>
            <person name="Treitli S.C."/>
            <person name="Kolisko M."/>
            <person name="Husnik F."/>
            <person name="Keeling P."/>
            <person name="Hampl V."/>
        </authorList>
    </citation>
    <scope>NUCLEOTIDE SEQUENCE [LARGE SCALE GENOMIC DNA]</scope>
    <source>
        <strain evidence="10">ST1C</strain>
    </source>
</reference>
<dbReference type="SMART" id="SM00456">
    <property type="entry name" value="WW"/>
    <property type="match status" value="1"/>
</dbReference>
<evidence type="ECO:0000256" key="4">
    <source>
        <dbReference type="ARBA" id="ARBA00022833"/>
    </source>
</evidence>
<evidence type="ECO:0000256" key="3">
    <source>
        <dbReference type="ARBA" id="ARBA00022771"/>
    </source>
</evidence>
<name>A0A5J4XBH2_9EUKA</name>
<comment type="caution">
    <text evidence="10">The sequence shown here is derived from an EMBL/GenBank/DDBJ whole genome shotgun (WGS) entry which is preliminary data.</text>
</comment>
<dbReference type="PANTHER" id="PTHR13173:SF10">
    <property type="entry name" value="WW DOMAIN-BINDING PROTEIN 4"/>
    <property type="match status" value="1"/>
</dbReference>
<evidence type="ECO:0000256" key="2">
    <source>
        <dbReference type="ARBA" id="ARBA00022723"/>
    </source>
</evidence>
<evidence type="ECO:0000259" key="8">
    <source>
        <dbReference type="PROSITE" id="PS50020"/>
    </source>
</evidence>
<dbReference type="GO" id="GO:0008270">
    <property type="term" value="F:zinc ion binding"/>
    <property type="evidence" value="ECO:0007669"/>
    <property type="project" value="UniProtKB-KW"/>
</dbReference>
<feature type="compositionally biased region" description="Basic and acidic residues" evidence="7">
    <location>
        <begin position="279"/>
        <end position="298"/>
    </location>
</feature>
<keyword evidence="2" id="KW-0479">Metal-binding</keyword>
<keyword evidence="4" id="KW-0862">Zinc</keyword>
<dbReference type="Gene3D" id="2.20.70.10">
    <property type="match status" value="1"/>
</dbReference>
<dbReference type="CDD" id="cd00201">
    <property type="entry name" value="WW"/>
    <property type="match status" value="1"/>
</dbReference>
<evidence type="ECO:0000313" key="10">
    <source>
        <dbReference type="EMBL" id="KAA6403865.1"/>
    </source>
</evidence>
<organism evidence="10 11">
    <name type="scientific">Streblomastix strix</name>
    <dbReference type="NCBI Taxonomy" id="222440"/>
    <lineage>
        <taxon>Eukaryota</taxon>
        <taxon>Metamonada</taxon>
        <taxon>Preaxostyla</taxon>
        <taxon>Oxymonadida</taxon>
        <taxon>Streblomastigidae</taxon>
        <taxon>Streblomastix</taxon>
    </lineage>
</organism>
<protein>
    <recommendedName>
        <fullName evidence="12">WW domain-binding protein 4</fullName>
    </recommendedName>
</protein>
<dbReference type="EMBL" id="SNRW01000052">
    <property type="protein sequence ID" value="KAA6403865.1"/>
    <property type="molecule type" value="Genomic_DNA"/>
</dbReference>
<evidence type="ECO:0000256" key="7">
    <source>
        <dbReference type="SAM" id="MobiDB-lite"/>
    </source>
</evidence>
<proteinExistence type="predicted"/>
<evidence type="ECO:0000256" key="6">
    <source>
        <dbReference type="SAM" id="Coils"/>
    </source>
</evidence>
<dbReference type="PROSITE" id="PS01159">
    <property type="entry name" value="WW_DOMAIN_1"/>
    <property type="match status" value="1"/>
</dbReference>
<gene>
    <name evidence="10" type="ORF">EZS28_000606</name>
</gene>
<dbReference type="PROSITE" id="PS50020">
    <property type="entry name" value="WW_DOMAIN_2"/>
    <property type="match status" value="1"/>
</dbReference>
<feature type="compositionally biased region" description="Polar residues" evidence="7">
    <location>
        <begin position="264"/>
        <end position="277"/>
    </location>
</feature>
<dbReference type="GO" id="GO:0003723">
    <property type="term" value="F:RNA binding"/>
    <property type="evidence" value="ECO:0007669"/>
    <property type="project" value="TreeGrafter"/>
</dbReference>
<feature type="region of interest" description="Disordered" evidence="7">
    <location>
        <begin position="160"/>
        <end position="320"/>
    </location>
</feature>
<dbReference type="GO" id="GO:0071011">
    <property type="term" value="C:precatalytic spliceosome"/>
    <property type="evidence" value="ECO:0007669"/>
    <property type="project" value="TreeGrafter"/>
</dbReference>
<feature type="domain" description="Matrin-type" evidence="9">
    <location>
        <begin position="13"/>
        <end position="44"/>
    </location>
</feature>
<dbReference type="SUPFAM" id="SSF51045">
    <property type="entry name" value="WW domain"/>
    <property type="match status" value="1"/>
</dbReference>
<feature type="coiled-coil region" evidence="6">
    <location>
        <begin position="32"/>
        <end position="66"/>
    </location>
</feature>
<dbReference type="PANTHER" id="PTHR13173">
    <property type="entry name" value="WW DOMAIN BINDING PROTEIN 4"/>
    <property type="match status" value="1"/>
</dbReference>
<keyword evidence="6" id="KW-0175">Coiled coil</keyword>
<comment type="subcellular location">
    <subcellularLocation>
        <location evidence="1">Nucleus</location>
    </subcellularLocation>
</comment>
<keyword evidence="3" id="KW-0863">Zinc-finger</keyword>
<evidence type="ECO:0000256" key="1">
    <source>
        <dbReference type="ARBA" id="ARBA00004123"/>
    </source>
</evidence>
<accession>A0A5J4XBH2</accession>
<dbReference type="Proteomes" id="UP000324800">
    <property type="component" value="Unassembled WGS sequence"/>
</dbReference>